<feature type="transmembrane region" description="Helical" evidence="1">
    <location>
        <begin position="97"/>
        <end position="117"/>
    </location>
</feature>
<protein>
    <submittedName>
        <fullName evidence="2">Uncharacterized protein</fullName>
    </submittedName>
</protein>
<keyword evidence="1" id="KW-1133">Transmembrane helix</keyword>
<proteinExistence type="predicted"/>
<evidence type="ECO:0000313" key="2">
    <source>
        <dbReference type="EMBL" id="WXB77677.1"/>
    </source>
</evidence>
<evidence type="ECO:0000313" key="3">
    <source>
        <dbReference type="Proteomes" id="UP001382727"/>
    </source>
</evidence>
<reference evidence="2 3" key="1">
    <citation type="submission" date="2024-02" db="EMBL/GenBank/DDBJ databases">
        <title>Janibacter sp. nov., isolated from gut of marine sandworm.</title>
        <authorList>
            <person name="Kim B."/>
            <person name="Jun M.O."/>
            <person name="Shin N.-R."/>
        </authorList>
    </citation>
    <scope>NUCLEOTIDE SEQUENCE [LARGE SCALE GENOMIC DNA]</scope>
    <source>
        <strain evidence="2 3">A1S7</strain>
    </source>
</reference>
<feature type="transmembrane region" description="Helical" evidence="1">
    <location>
        <begin position="65"/>
        <end position="85"/>
    </location>
</feature>
<evidence type="ECO:0000256" key="1">
    <source>
        <dbReference type="SAM" id="Phobius"/>
    </source>
</evidence>
<accession>A0ABZ2MKU0</accession>
<feature type="transmembrane region" description="Helical" evidence="1">
    <location>
        <begin position="156"/>
        <end position="177"/>
    </location>
</feature>
<dbReference type="Proteomes" id="UP001382727">
    <property type="component" value="Chromosome"/>
</dbReference>
<organism evidence="2 3">
    <name type="scientific">Janibacter alittae</name>
    <dbReference type="NCBI Taxonomy" id="3115209"/>
    <lineage>
        <taxon>Bacteria</taxon>
        <taxon>Bacillati</taxon>
        <taxon>Actinomycetota</taxon>
        <taxon>Actinomycetes</taxon>
        <taxon>Micrococcales</taxon>
        <taxon>Intrasporangiaceae</taxon>
        <taxon>Janibacter</taxon>
    </lineage>
</organism>
<dbReference type="RefSeq" id="WP_338751792.1">
    <property type="nucleotide sequence ID" value="NZ_CP144913.1"/>
</dbReference>
<keyword evidence="3" id="KW-1185">Reference proteome</keyword>
<name>A0ABZ2MKU0_9MICO</name>
<sequence length="290" mass="31463">MCRAKRSDASADDADLDLRKIDREYERKAEAAADAAEAELNKLFHEKVAEVAVGSVERARDNAKFLQIAASAIFAVYTGLLALVYSVTDNPLPLRGAWAGVFIGLSIAFATAYLTFLTNGPRMQMTLDPRGGVHRQYSRTAGLIAWISASVNRRTYAIRAAVISLLFGVLFMTAPFVSSAVPVPEVPRPTPPSVPEEVDDAFTGPAFELFESQIEDYRNAVAARSSALDAAEEAARERADQESTLNEWATWLAVLALVVVLLGPDAYARIESRRNADDPQVSSRRVEGGG</sequence>
<dbReference type="EMBL" id="CP144913">
    <property type="protein sequence ID" value="WXB77677.1"/>
    <property type="molecule type" value="Genomic_DNA"/>
</dbReference>
<gene>
    <name evidence="2" type="ORF">V1351_06285</name>
</gene>
<keyword evidence="1" id="KW-0472">Membrane</keyword>
<feature type="transmembrane region" description="Helical" evidence="1">
    <location>
        <begin position="248"/>
        <end position="267"/>
    </location>
</feature>
<keyword evidence="1" id="KW-0812">Transmembrane</keyword>